<gene>
    <name evidence="1" type="ORF">ENJ12_00245</name>
</gene>
<organism evidence="1">
    <name type="scientific">Thiolapillus brandeum</name>
    <dbReference type="NCBI Taxonomy" id="1076588"/>
    <lineage>
        <taxon>Bacteria</taxon>
        <taxon>Pseudomonadati</taxon>
        <taxon>Pseudomonadota</taxon>
        <taxon>Gammaproteobacteria</taxon>
        <taxon>Chromatiales</taxon>
        <taxon>Sedimenticolaceae</taxon>
        <taxon>Thiolapillus</taxon>
    </lineage>
</organism>
<evidence type="ECO:0000313" key="1">
    <source>
        <dbReference type="EMBL" id="HEC05254.1"/>
    </source>
</evidence>
<accession>A0A831WC55</accession>
<dbReference type="PANTHER" id="PTHR33361:SF2">
    <property type="entry name" value="DUF885 DOMAIN-CONTAINING PROTEIN"/>
    <property type="match status" value="1"/>
</dbReference>
<dbReference type="Pfam" id="PF05960">
    <property type="entry name" value="DUF885"/>
    <property type="match status" value="1"/>
</dbReference>
<dbReference type="EMBL" id="DRLF01000008">
    <property type="protein sequence ID" value="HEC05254.1"/>
    <property type="molecule type" value="Genomic_DNA"/>
</dbReference>
<reference evidence="1" key="1">
    <citation type="journal article" date="2020" name="mSystems">
        <title>Genome- and Community-Level Interaction Insights into Carbon Utilization and Element Cycling Functions of Hydrothermarchaeota in Hydrothermal Sediment.</title>
        <authorList>
            <person name="Zhou Z."/>
            <person name="Liu Y."/>
            <person name="Xu W."/>
            <person name="Pan J."/>
            <person name="Luo Z.H."/>
            <person name="Li M."/>
        </authorList>
    </citation>
    <scope>NUCLEOTIDE SEQUENCE [LARGE SCALE GENOMIC DNA]</scope>
    <source>
        <strain evidence="1">HyVt-458</strain>
    </source>
</reference>
<dbReference type="Proteomes" id="UP000886339">
    <property type="component" value="Unassembled WGS sequence"/>
</dbReference>
<name>A0A831WC55_9GAMM</name>
<proteinExistence type="predicted"/>
<sequence>MPFSAAIQTAMHWNSYNRKSEPGMKRILKWIALLLGVGVLLGTALAIQVVFFRPFDIRIFYEKIFVQRLLEDPELLTQLGLVEQFGINGHNARLTDASPRQTEKASAWMRESLNQLHAYNRAKLDENGRLSYDVLDYYLTSSVAGDKYRYHNYPVNQMFGVQSQLPTFMATLHPLTSKEDADYYIQRLSLFPEKFDQVLEGLKLRETKYILPPKFVVEKVLAEMRNFIGKAPQENILFTSFAKRLEKIDALDQTTRERLLGNAEAQIRQAVYPAYESLIAYFKGLQQKDLNNNGVWSLPDGDAYYDWEVRSNTTTDLTPEEIHALGLREVQRIEKEMNDLLQAQGYTEGSVGKRLAALAKEPRFLYPDNEQGREQILRDYQTLLDDIDARLDPYFDV</sequence>
<dbReference type="PANTHER" id="PTHR33361">
    <property type="entry name" value="GLR0591 PROTEIN"/>
    <property type="match status" value="1"/>
</dbReference>
<dbReference type="AlphaFoldDB" id="A0A831WC55"/>
<dbReference type="InterPro" id="IPR010281">
    <property type="entry name" value="DUF885"/>
</dbReference>
<protein>
    <submittedName>
        <fullName evidence="1">DUF885 domain-containing protein</fullName>
    </submittedName>
</protein>
<comment type="caution">
    <text evidence="1">The sequence shown here is derived from an EMBL/GenBank/DDBJ whole genome shotgun (WGS) entry which is preliminary data.</text>
</comment>
<feature type="non-terminal residue" evidence="1">
    <location>
        <position position="397"/>
    </location>
</feature>